<dbReference type="RefSeq" id="WP_093359662.1">
    <property type="nucleotide sequence ID" value="NZ_FOLG01000002.1"/>
</dbReference>
<evidence type="ECO:0000313" key="3">
    <source>
        <dbReference type="Proteomes" id="UP000198728"/>
    </source>
</evidence>
<organism evidence="2 3">
    <name type="scientific">Tropicimonas isoalkanivorans</name>
    <dbReference type="NCBI Taxonomy" id="441112"/>
    <lineage>
        <taxon>Bacteria</taxon>
        <taxon>Pseudomonadati</taxon>
        <taxon>Pseudomonadota</taxon>
        <taxon>Alphaproteobacteria</taxon>
        <taxon>Rhodobacterales</taxon>
        <taxon>Roseobacteraceae</taxon>
        <taxon>Tropicimonas</taxon>
    </lineage>
</organism>
<gene>
    <name evidence="2" type="ORF">SAMN04488094_102299</name>
</gene>
<accession>A0A1I1G1N2</accession>
<dbReference type="Proteomes" id="UP000198728">
    <property type="component" value="Unassembled WGS sequence"/>
</dbReference>
<dbReference type="EMBL" id="FOLG01000002">
    <property type="protein sequence ID" value="SFC03213.1"/>
    <property type="molecule type" value="Genomic_DNA"/>
</dbReference>
<evidence type="ECO:0000256" key="1">
    <source>
        <dbReference type="SAM" id="Phobius"/>
    </source>
</evidence>
<feature type="transmembrane region" description="Helical" evidence="1">
    <location>
        <begin position="58"/>
        <end position="75"/>
    </location>
</feature>
<protein>
    <submittedName>
        <fullName evidence="2">Rod shape-determining protein MreD</fullName>
    </submittedName>
</protein>
<proteinExistence type="predicted"/>
<keyword evidence="3" id="KW-1185">Reference proteome</keyword>
<dbReference type="AlphaFoldDB" id="A0A1I1G1N2"/>
<dbReference type="OrthoDB" id="7629477at2"/>
<keyword evidence="1" id="KW-0472">Membrane</keyword>
<feature type="transmembrane region" description="Helical" evidence="1">
    <location>
        <begin position="106"/>
        <end position="132"/>
    </location>
</feature>
<feature type="transmembrane region" description="Helical" evidence="1">
    <location>
        <begin position="144"/>
        <end position="162"/>
    </location>
</feature>
<keyword evidence="1" id="KW-0812">Transmembrane</keyword>
<sequence>MVDPVTARSWGYRLLFVALILLLAFVQILPLGPGAGKLPGPDLMLALTFAWVIRRPSYVPISLLAVLFLFLDLILQRPPGLGAALVLGGSEILRARQAASRSMPFLVEWALVTVVLLSLVGLSQFAMAIVVADRPPLGLGLLRAMFTAGVYPLVVALSHYVFRVTAADPNEADALGSRL</sequence>
<name>A0A1I1G1N2_9RHOB</name>
<reference evidence="2 3" key="1">
    <citation type="submission" date="2016-10" db="EMBL/GenBank/DDBJ databases">
        <authorList>
            <person name="de Groot N.N."/>
        </authorList>
    </citation>
    <scope>NUCLEOTIDE SEQUENCE [LARGE SCALE GENOMIC DNA]</scope>
    <source>
        <strain evidence="2 3">DSM 19548</strain>
    </source>
</reference>
<evidence type="ECO:0000313" key="2">
    <source>
        <dbReference type="EMBL" id="SFC03213.1"/>
    </source>
</evidence>
<dbReference type="STRING" id="441112.SAMN04488094_102299"/>
<keyword evidence="1" id="KW-1133">Transmembrane helix</keyword>